<sequence>MMHLRLVWTVLFFMGAACKHASPSLEREGRAIDARLQVAADQLWAGRREDARGVLASVLKDAPMDPGALLLQTCLALEDGALDEASRSAARHPELPEFRVLAELVEQRRQTPTPGWTEALVQAWKSAGRPSLEDAISFPETSADAKGLAQDVWERTESVEPRFVAVLADHASEAQQQWLLAHLPELQDPSLLSPAYDFFNVIGGPLREPALAALKPRLVTLANGADEARLSLLLMMDETSPDAPLTLEELAGLERLASLPRYRGAALSRLYADAEQHLKGVGATPRPIQSFMAAVWGLSMDETLVLRKRAKASKDHLSSEDRVRLGRALFTLGARIAEGTTTLERAVGFQQMEDGAELMEEEGKRARARRDLEHTRSAGRASRQLQVEHWPLPSLQREWMAAQVADEWTLLSGLIEP</sequence>
<proteinExistence type="predicted"/>
<dbReference type="RefSeq" id="WP_120601389.1">
    <property type="nucleotide sequence ID" value="NZ_JABFJX010000015.1"/>
</dbReference>
<feature type="region of interest" description="Disordered" evidence="1">
    <location>
        <begin position="361"/>
        <end position="383"/>
    </location>
</feature>
<organism evidence="2 3">
    <name type="scientific">Corallococcus carmarthensis</name>
    <dbReference type="NCBI Taxonomy" id="2316728"/>
    <lineage>
        <taxon>Bacteria</taxon>
        <taxon>Pseudomonadati</taxon>
        <taxon>Myxococcota</taxon>
        <taxon>Myxococcia</taxon>
        <taxon>Myxococcales</taxon>
        <taxon>Cystobacterineae</taxon>
        <taxon>Myxococcaceae</taxon>
        <taxon>Corallococcus</taxon>
    </lineage>
</organism>
<dbReference type="EMBL" id="RAWE01000011">
    <property type="protein sequence ID" value="RKH06333.1"/>
    <property type="molecule type" value="Genomic_DNA"/>
</dbReference>
<dbReference type="Proteomes" id="UP000268313">
    <property type="component" value="Unassembled WGS sequence"/>
</dbReference>
<dbReference type="OrthoDB" id="5518019at2"/>
<accession>A0A3A8KDU8</accession>
<keyword evidence="3" id="KW-1185">Reference proteome</keyword>
<evidence type="ECO:0000256" key="1">
    <source>
        <dbReference type="SAM" id="MobiDB-lite"/>
    </source>
</evidence>
<evidence type="ECO:0000313" key="2">
    <source>
        <dbReference type="EMBL" id="RKH06333.1"/>
    </source>
</evidence>
<feature type="compositionally biased region" description="Basic and acidic residues" evidence="1">
    <location>
        <begin position="361"/>
        <end position="376"/>
    </location>
</feature>
<reference evidence="3" key="1">
    <citation type="submission" date="2018-09" db="EMBL/GenBank/DDBJ databases">
        <authorList>
            <person name="Livingstone P.G."/>
            <person name="Whitworth D.E."/>
        </authorList>
    </citation>
    <scope>NUCLEOTIDE SEQUENCE [LARGE SCALE GENOMIC DNA]</scope>
    <source>
        <strain evidence="3">CA043D</strain>
    </source>
</reference>
<protein>
    <submittedName>
        <fullName evidence="2">Uncharacterized protein</fullName>
    </submittedName>
</protein>
<name>A0A3A8KDU8_9BACT</name>
<evidence type="ECO:0000313" key="3">
    <source>
        <dbReference type="Proteomes" id="UP000268313"/>
    </source>
</evidence>
<comment type="caution">
    <text evidence="2">The sequence shown here is derived from an EMBL/GenBank/DDBJ whole genome shotgun (WGS) entry which is preliminary data.</text>
</comment>
<dbReference type="AlphaFoldDB" id="A0A3A8KDU8"/>
<dbReference type="PROSITE" id="PS51257">
    <property type="entry name" value="PROKAR_LIPOPROTEIN"/>
    <property type="match status" value="1"/>
</dbReference>
<gene>
    <name evidence="2" type="ORF">D7X32_05205</name>
</gene>